<evidence type="ECO:0000256" key="3">
    <source>
        <dbReference type="SAM" id="SignalP"/>
    </source>
</evidence>
<feature type="coiled-coil region" evidence="2">
    <location>
        <begin position="25"/>
        <end position="101"/>
    </location>
</feature>
<evidence type="ECO:0000256" key="1">
    <source>
        <dbReference type="ARBA" id="ARBA00022729"/>
    </source>
</evidence>
<feature type="signal peptide" evidence="3">
    <location>
        <begin position="1"/>
        <end position="22"/>
    </location>
</feature>
<evidence type="ECO:0000313" key="5">
    <source>
        <dbReference type="EMBL" id="OGG76421.1"/>
    </source>
</evidence>
<dbReference type="Gene3D" id="2.70.70.10">
    <property type="entry name" value="Glucose Permease (Domain IIA)"/>
    <property type="match status" value="1"/>
</dbReference>
<dbReference type="Gene3D" id="6.10.250.3150">
    <property type="match status" value="1"/>
</dbReference>
<dbReference type="InterPro" id="IPR016047">
    <property type="entry name" value="M23ase_b-sheet_dom"/>
</dbReference>
<dbReference type="AlphaFoldDB" id="A0A1F6ERZ8"/>
<dbReference type="PANTHER" id="PTHR21666:SF289">
    <property type="entry name" value="L-ALA--D-GLU ENDOPEPTIDASE"/>
    <property type="match status" value="1"/>
</dbReference>
<dbReference type="EMBL" id="MFMD01000021">
    <property type="protein sequence ID" value="OGG76421.1"/>
    <property type="molecule type" value="Genomic_DNA"/>
</dbReference>
<name>A0A1F6ERZ8_9BACT</name>
<evidence type="ECO:0000256" key="2">
    <source>
        <dbReference type="SAM" id="Coils"/>
    </source>
</evidence>
<accession>A0A1F6ERZ8</accession>
<feature type="chain" id="PRO_5009524254" description="M23ase beta-sheet core domain-containing protein" evidence="3">
    <location>
        <begin position="23"/>
        <end position="415"/>
    </location>
</feature>
<dbReference type="CDD" id="cd12797">
    <property type="entry name" value="M23_peptidase"/>
    <property type="match status" value="1"/>
</dbReference>
<dbReference type="InterPro" id="IPR050570">
    <property type="entry name" value="Cell_wall_metabolism_enzyme"/>
</dbReference>
<evidence type="ECO:0000313" key="6">
    <source>
        <dbReference type="Proteomes" id="UP000176714"/>
    </source>
</evidence>
<proteinExistence type="predicted"/>
<dbReference type="Pfam" id="PF01551">
    <property type="entry name" value="Peptidase_M23"/>
    <property type="match status" value="1"/>
</dbReference>
<dbReference type="PANTHER" id="PTHR21666">
    <property type="entry name" value="PEPTIDASE-RELATED"/>
    <property type="match status" value="1"/>
</dbReference>
<dbReference type="GO" id="GO:0004222">
    <property type="term" value="F:metalloendopeptidase activity"/>
    <property type="evidence" value="ECO:0007669"/>
    <property type="project" value="TreeGrafter"/>
</dbReference>
<comment type="caution">
    <text evidence="5">The sequence shown here is derived from an EMBL/GenBank/DDBJ whole genome shotgun (WGS) entry which is preliminary data.</text>
</comment>
<protein>
    <recommendedName>
        <fullName evidence="4">M23ase beta-sheet core domain-containing protein</fullName>
    </recommendedName>
</protein>
<sequence>MTRTLFVFLLFASFLLPTISYADTLSDIQAQIEANNQQLETLKAEIAAYQRQLDGLAVEKNTLQSTVNSLALSQKQLATQIQVTQNKISSANLKIRELSNSIGDKETLIAADQNAIAKALRIMAEGERQPLITQLISSRSLGDAWQAAESMIQFNRALGEDVKELRAVRTELAGDRDDVTAEKQKLVSLQNELSLQKKSTDLQKAAQQKLLADTKNQEGAYQKIVASKKAEEASFEAMLFELESQLQYVLDPNSIPPAGKGVLRWPLASVFITQQFGKTSSSQRLYVSGTHNGVDFKAPIGTPVHAALTGTVMATNLGAVPNCQYGKWVLIKHLNGLATLYAHLSEVSVQQGSTVTTGQVIGFAGNTGYAIGPHLHFGVYIAEAISFKNYICWNKAVVNIPIAPINAYLNPLVYL</sequence>
<keyword evidence="2" id="KW-0175">Coiled coil</keyword>
<dbReference type="Proteomes" id="UP000176714">
    <property type="component" value="Unassembled WGS sequence"/>
</dbReference>
<organism evidence="5 6">
    <name type="scientific">Candidatus Kaiserbacteria bacterium RIFCSPLOWO2_01_FULL_55_19</name>
    <dbReference type="NCBI Taxonomy" id="1798516"/>
    <lineage>
        <taxon>Bacteria</taxon>
        <taxon>Candidatus Kaiseribacteriota</taxon>
    </lineage>
</organism>
<keyword evidence="1 3" id="KW-0732">Signal</keyword>
<feature type="domain" description="M23ase beta-sheet core" evidence="4">
    <location>
        <begin position="290"/>
        <end position="381"/>
    </location>
</feature>
<dbReference type="InterPro" id="IPR011055">
    <property type="entry name" value="Dup_hybrid_motif"/>
</dbReference>
<dbReference type="STRING" id="1798516.A2950_01670"/>
<dbReference type="SUPFAM" id="SSF51261">
    <property type="entry name" value="Duplicated hybrid motif"/>
    <property type="match status" value="1"/>
</dbReference>
<gene>
    <name evidence="5" type="ORF">A2950_01670</name>
</gene>
<reference evidence="5 6" key="1">
    <citation type="journal article" date="2016" name="Nat. Commun.">
        <title>Thousands of microbial genomes shed light on interconnected biogeochemical processes in an aquifer system.</title>
        <authorList>
            <person name="Anantharaman K."/>
            <person name="Brown C.T."/>
            <person name="Hug L.A."/>
            <person name="Sharon I."/>
            <person name="Castelle C.J."/>
            <person name="Probst A.J."/>
            <person name="Thomas B.C."/>
            <person name="Singh A."/>
            <person name="Wilkins M.J."/>
            <person name="Karaoz U."/>
            <person name="Brodie E.L."/>
            <person name="Williams K.H."/>
            <person name="Hubbard S.S."/>
            <person name="Banfield J.F."/>
        </authorList>
    </citation>
    <scope>NUCLEOTIDE SEQUENCE [LARGE SCALE GENOMIC DNA]</scope>
</reference>
<evidence type="ECO:0000259" key="4">
    <source>
        <dbReference type="Pfam" id="PF01551"/>
    </source>
</evidence>